<evidence type="ECO:0000313" key="10">
    <source>
        <dbReference type="Proteomes" id="UP000696294"/>
    </source>
</evidence>
<name>A0ABX1BEH8_9ACTN</name>
<gene>
    <name evidence="9" type="ORF">HCN51_36185</name>
</gene>
<evidence type="ECO:0000256" key="6">
    <source>
        <dbReference type="ARBA" id="ARBA00023136"/>
    </source>
</evidence>
<dbReference type="SUPFAM" id="SSF103473">
    <property type="entry name" value="MFS general substrate transporter"/>
    <property type="match status" value="1"/>
</dbReference>
<feature type="transmembrane region" description="Helical" evidence="7">
    <location>
        <begin position="98"/>
        <end position="124"/>
    </location>
</feature>
<dbReference type="Proteomes" id="UP000696294">
    <property type="component" value="Unassembled WGS sequence"/>
</dbReference>
<proteinExistence type="predicted"/>
<feature type="transmembrane region" description="Helical" evidence="7">
    <location>
        <begin position="136"/>
        <end position="156"/>
    </location>
</feature>
<dbReference type="InterPro" id="IPR050171">
    <property type="entry name" value="MFS_Transporters"/>
</dbReference>
<accession>A0ABX1BEH8</accession>
<feature type="transmembrane region" description="Helical" evidence="7">
    <location>
        <begin position="362"/>
        <end position="385"/>
    </location>
</feature>
<dbReference type="InterPro" id="IPR020846">
    <property type="entry name" value="MFS_dom"/>
</dbReference>
<feature type="transmembrane region" description="Helical" evidence="7">
    <location>
        <begin position="274"/>
        <end position="293"/>
    </location>
</feature>
<evidence type="ECO:0000259" key="8">
    <source>
        <dbReference type="PROSITE" id="PS50850"/>
    </source>
</evidence>
<feature type="domain" description="Major facilitator superfamily (MFS) profile" evidence="8">
    <location>
        <begin position="6"/>
        <end position="394"/>
    </location>
</feature>
<dbReference type="PROSITE" id="PS50850">
    <property type="entry name" value="MFS"/>
    <property type="match status" value="1"/>
</dbReference>
<keyword evidence="10" id="KW-1185">Reference proteome</keyword>
<feature type="transmembrane region" description="Helical" evidence="7">
    <location>
        <begin position="162"/>
        <end position="183"/>
    </location>
</feature>
<dbReference type="RefSeq" id="WP_168015973.1">
    <property type="nucleotide sequence ID" value="NZ_JAATEP010000032.1"/>
</dbReference>
<comment type="caution">
    <text evidence="9">The sequence shown here is derived from an EMBL/GenBank/DDBJ whole genome shotgun (WGS) entry which is preliminary data.</text>
</comment>
<evidence type="ECO:0000256" key="2">
    <source>
        <dbReference type="ARBA" id="ARBA00022448"/>
    </source>
</evidence>
<dbReference type="InterPro" id="IPR036259">
    <property type="entry name" value="MFS_trans_sf"/>
</dbReference>
<evidence type="ECO:0000256" key="1">
    <source>
        <dbReference type="ARBA" id="ARBA00004651"/>
    </source>
</evidence>
<dbReference type="Gene3D" id="1.20.1250.20">
    <property type="entry name" value="MFS general substrate transporter like domains"/>
    <property type="match status" value="1"/>
</dbReference>
<evidence type="ECO:0000256" key="7">
    <source>
        <dbReference type="SAM" id="Phobius"/>
    </source>
</evidence>
<dbReference type="InterPro" id="IPR011701">
    <property type="entry name" value="MFS"/>
</dbReference>
<dbReference type="PANTHER" id="PTHR23517">
    <property type="entry name" value="RESISTANCE PROTEIN MDTM, PUTATIVE-RELATED-RELATED"/>
    <property type="match status" value="1"/>
</dbReference>
<keyword evidence="3" id="KW-1003">Cell membrane</keyword>
<dbReference type="PANTHER" id="PTHR23517:SF13">
    <property type="entry name" value="MAJOR FACILITATOR SUPERFAMILY MFS_1"/>
    <property type="match status" value="1"/>
</dbReference>
<dbReference type="Pfam" id="PF07690">
    <property type="entry name" value="MFS_1"/>
    <property type="match status" value="1"/>
</dbReference>
<dbReference type="InterPro" id="IPR005829">
    <property type="entry name" value="Sugar_transporter_CS"/>
</dbReference>
<keyword evidence="5 7" id="KW-1133">Transmembrane helix</keyword>
<sequence>MSRTWRPVAAVSACYAAGMAANTVPTPLYPLYQQRDRFGVSTATLVYGVYAVGVLASLLLAGRVSDRAGRRPVLVVSVVVQALGVAAFVLWPGLAGLLIARVLSGLAVGLLTPAASAFLADLYAGAGRDRAARTGTAANFGGLAAGPLMSGVLAQWGPAPLVLPYLVYAALLALGLGGLRLAPDVRPMSNGWRYRPQRPAVPESGRAVFWAAVWGNLLAFAVLGLYVGMTPAVLAAIGRGGSPALTGAAVFAVLAAGTATQLSSAWLRRTRPVVPSLVLLWCGLALGTVAVWASELVTFLIGGVLCGGGAGLLFKVSVAAGTAQAEDGRDRAGVLATLFLAAYVGMSIPVIGLGVATQHIGARIALTGFAALAAGVLACVAPGLLRGHAPDERR</sequence>
<comment type="subcellular location">
    <subcellularLocation>
        <location evidence="1">Cell membrane</location>
        <topology evidence="1">Multi-pass membrane protein</topology>
    </subcellularLocation>
</comment>
<reference evidence="9 10" key="1">
    <citation type="submission" date="2020-03" db="EMBL/GenBank/DDBJ databases">
        <title>WGS of actinomycetes isolated from Thailand.</title>
        <authorList>
            <person name="Thawai C."/>
        </authorList>
    </citation>
    <scope>NUCLEOTIDE SEQUENCE [LARGE SCALE GENOMIC DNA]</scope>
    <source>
        <strain evidence="9 10">FMUSA5-5</strain>
    </source>
</reference>
<keyword evidence="4 7" id="KW-0812">Transmembrane</keyword>
<keyword evidence="6 7" id="KW-0472">Membrane</keyword>
<evidence type="ECO:0000256" key="3">
    <source>
        <dbReference type="ARBA" id="ARBA00022475"/>
    </source>
</evidence>
<feature type="transmembrane region" description="Helical" evidence="7">
    <location>
        <begin position="44"/>
        <end position="61"/>
    </location>
</feature>
<feature type="transmembrane region" description="Helical" evidence="7">
    <location>
        <begin position="299"/>
        <end position="320"/>
    </location>
</feature>
<feature type="transmembrane region" description="Helical" evidence="7">
    <location>
        <begin position="204"/>
        <end position="227"/>
    </location>
</feature>
<evidence type="ECO:0000256" key="4">
    <source>
        <dbReference type="ARBA" id="ARBA00022692"/>
    </source>
</evidence>
<protein>
    <submittedName>
        <fullName evidence="9">MFS transporter</fullName>
    </submittedName>
</protein>
<feature type="transmembrane region" description="Helical" evidence="7">
    <location>
        <begin position="73"/>
        <end position="92"/>
    </location>
</feature>
<keyword evidence="2" id="KW-0813">Transport</keyword>
<evidence type="ECO:0000256" key="5">
    <source>
        <dbReference type="ARBA" id="ARBA00022989"/>
    </source>
</evidence>
<dbReference type="PROSITE" id="PS00216">
    <property type="entry name" value="SUGAR_TRANSPORT_1"/>
    <property type="match status" value="1"/>
</dbReference>
<feature type="transmembrane region" description="Helical" evidence="7">
    <location>
        <begin position="247"/>
        <end position="267"/>
    </location>
</feature>
<feature type="transmembrane region" description="Helical" evidence="7">
    <location>
        <begin position="332"/>
        <end position="356"/>
    </location>
</feature>
<dbReference type="EMBL" id="JAATEP010000032">
    <property type="protein sequence ID" value="NJP94814.1"/>
    <property type="molecule type" value="Genomic_DNA"/>
</dbReference>
<organism evidence="9 10">
    <name type="scientific">Nonomuraea composti</name>
    <dbReference type="NCBI Taxonomy" id="2720023"/>
    <lineage>
        <taxon>Bacteria</taxon>
        <taxon>Bacillati</taxon>
        <taxon>Actinomycetota</taxon>
        <taxon>Actinomycetes</taxon>
        <taxon>Streptosporangiales</taxon>
        <taxon>Streptosporangiaceae</taxon>
        <taxon>Nonomuraea</taxon>
    </lineage>
</organism>
<evidence type="ECO:0000313" key="9">
    <source>
        <dbReference type="EMBL" id="NJP94814.1"/>
    </source>
</evidence>